<comment type="similarity">
    <text evidence="1">Belongs to the sigma-70 factor family. ECF subfamily.</text>
</comment>
<dbReference type="RefSeq" id="WP_176764267.1">
    <property type="nucleotide sequence ID" value="NZ_FNAG01000017.1"/>
</dbReference>
<dbReference type="InterPro" id="IPR013324">
    <property type="entry name" value="RNA_pol_sigma_r3/r4-like"/>
</dbReference>
<dbReference type="NCBIfam" id="TIGR02937">
    <property type="entry name" value="sigma70-ECF"/>
    <property type="match status" value="1"/>
</dbReference>
<dbReference type="STRING" id="265719.SAMN04488509_11737"/>
<keyword evidence="4" id="KW-0804">Transcription</keyword>
<dbReference type="InterPro" id="IPR013325">
    <property type="entry name" value="RNA_pol_sigma_r2"/>
</dbReference>
<dbReference type="Pfam" id="PF07638">
    <property type="entry name" value="Sigma70_ECF"/>
    <property type="match status" value="1"/>
</dbReference>
<dbReference type="SUPFAM" id="SSF88946">
    <property type="entry name" value="Sigma2 domain of RNA polymerase sigma factors"/>
    <property type="match status" value="1"/>
</dbReference>
<keyword evidence="7" id="KW-1185">Reference proteome</keyword>
<evidence type="ECO:0000256" key="3">
    <source>
        <dbReference type="ARBA" id="ARBA00023082"/>
    </source>
</evidence>
<dbReference type="PANTHER" id="PTHR43133">
    <property type="entry name" value="RNA POLYMERASE ECF-TYPE SIGMA FACTO"/>
    <property type="match status" value="1"/>
</dbReference>
<protein>
    <submittedName>
        <fullName evidence="6">RNA polymerase sigma factor, TIGR02999 family</fullName>
    </submittedName>
</protein>
<dbReference type="GO" id="GO:0016987">
    <property type="term" value="F:sigma factor activity"/>
    <property type="evidence" value="ECO:0007669"/>
    <property type="project" value="UniProtKB-KW"/>
</dbReference>
<sequence length="190" mass="21802">MSTLGEADITGWLARWGEGDLDALDRVLPQVYDELRRLAAHTLRGHRDHDTLQPTALVHDVFVRLLGARSIDIRDRKHLFTTAAKLMRQVLVDRARAAQRDKRGGGHWQQVEWVELLHLPIEADMNLAELDEALKALAKHDERMAQIVEWRCFGGLEVLEVANLLEVDERTVYRDWAMAKAWLRQALDAT</sequence>
<dbReference type="InterPro" id="IPR011517">
    <property type="entry name" value="RNA_pol_sigma70_ECF-like"/>
</dbReference>
<evidence type="ECO:0000313" key="7">
    <source>
        <dbReference type="Proteomes" id="UP000199603"/>
    </source>
</evidence>
<organism evidence="6 7">
    <name type="scientific">Aquimonas voraii</name>
    <dbReference type="NCBI Taxonomy" id="265719"/>
    <lineage>
        <taxon>Bacteria</taxon>
        <taxon>Pseudomonadati</taxon>
        <taxon>Pseudomonadota</taxon>
        <taxon>Gammaproteobacteria</taxon>
        <taxon>Lysobacterales</taxon>
        <taxon>Lysobacteraceae</taxon>
        <taxon>Aquimonas</taxon>
    </lineage>
</organism>
<name>A0A1G6ZZU0_9GAMM</name>
<dbReference type="InterPro" id="IPR039425">
    <property type="entry name" value="RNA_pol_sigma-70-like"/>
</dbReference>
<gene>
    <name evidence="6" type="ORF">SAMN04488509_11737</name>
</gene>
<evidence type="ECO:0000313" key="6">
    <source>
        <dbReference type="EMBL" id="SDE08184.1"/>
    </source>
</evidence>
<evidence type="ECO:0000256" key="4">
    <source>
        <dbReference type="ARBA" id="ARBA00023163"/>
    </source>
</evidence>
<reference evidence="6 7" key="1">
    <citation type="submission" date="2016-10" db="EMBL/GenBank/DDBJ databases">
        <authorList>
            <person name="de Groot N.N."/>
        </authorList>
    </citation>
    <scope>NUCLEOTIDE SEQUENCE [LARGE SCALE GENOMIC DNA]</scope>
    <source>
        <strain evidence="6 7">DSM 16957</strain>
    </source>
</reference>
<accession>A0A1G6ZZU0</accession>
<dbReference type="GO" id="GO:0006352">
    <property type="term" value="P:DNA-templated transcription initiation"/>
    <property type="evidence" value="ECO:0007669"/>
    <property type="project" value="InterPro"/>
</dbReference>
<dbReference type="InterPro" id="IPR014284">
    <property type="entry name" value="RNA_pol_sigma-70_dom"/>
</dbReference>
<dbReference type="AlphaFoldDB" id="A0A1G6ZZU0"/>
<dbReference type="Gene3D" id="1.10.10.10">
    <property type="entry name" value="Winged helix-like DNA-binding domain superfamily/Winged helix DNA-binding domain"/>
    <property type="match status" value="1"/>
</dbReference>
<feature type="domain" description="RNA polymerase sigma-70 ECF-like HTH" evidence="5">
    <location>
        <begin position="7"/>
        <end position="188"/>
    </location>
</feature>
<dbReference type="SUPFAM" id="SSF88659">
    <property type="entry name" value="Sigma3 and sigma4 domains of RNA polymerase sigma factors"/>
    <property type="match status" value="1"/>
</dbReference>
<evidence type="ECO:0000259" key="5">
    <source>
        <dbReference type="Pfam" id="PF07638"/>
    </source>
</evidence>
<keyword evidence="2" id="KW-0805">Transcription regulation</keyword>
<dbReference type="Proteomes" id="UP000199603">
    <property type="component" value="Unassembled WGS sequence"/>
</dbReference>
<proteinExistence type="inferred from homology"/>
<dbReference type="InterPro" id="IPR053812">
    <property type="entry name" value="HTH_Sigma70_ECF-like"/>
</dbReference>
<dbReference type="NCBIfam" id="TIGR02999">
    <property type="entry name" value="Sig-70_X6"/>
    <property type="match status" value="1"/>
</dbReference>
<evidence type="ECO:0000256" key="1">
    <source>
        <dbReference type="ARBA" id="ARBA00010641"/>
    </source>
</evidence>
<dbReference type="EMBL" id="FNAG01000017">
    <property type="protein sequence ID" value="SDE08184.1"/>
    <property type="molecule type" value="Genomic_DNA"/>
</dbReference>
<dbReference type="PANTHER" id="PTHR43133:SF39">
    <property type="entry name" value="SIMILAR TO RNA POLYMERASE SIGMA-E FACTOR"/>
    <property type="match status" value="1"/>
</dbReference>
<keyword evidence="3" id="KW-0731">Sigma factor</keyword>
<dbReference type="InterPro" id="IPR036388">
    <property type="entry name" value="WH-like_DNA-bd_sf"/>
</dbReference>
<evidence type="ECO:0000256" key="2">
    <source>
        <dbReference type="ARBA" id="ARBA00023015"/>
    </source>
</evidence>